<organism evidence="1 2">
    <name type="scientific">Microvirga terrestris</name>
    <dbReference type="NCBI Taxonomy" id="2791024"/>
    <lineage>
        <taxon>Bacteria</taxon>
        <taxon>Pseudomonadati</taxon>
        <taxon>Pseudomonadota</taxon>
        <taxon>Alphaproteobacteria</taxon>
        <taxon>Hyphomicrobiales</taxon>
        <taxon>Methylobacteriaceae</taxon>
        <taxon>Microvirga</taxon>
    </lineage>
</organism>
<protein>
    <submittedName>
        <fullName evidence="1">Uncharacterized protein</fullName>
    </submittedName>
</protein>
<proteinExistence type="predicted"/>
<accession>A0ABS0HNP9</accession>
<evidence type="ECO:0000313" key="1">
    <source>
        <dbReference type="EMBL" id="MBF9194870.1"/>
    </source>
</evidence>
<evidence type="ECO:0000313" key="2">
    <source>
        <dbReference type="Proteomes" id="UP000611708"/>
    </source>
</evidence>
<keyword evidence="2" id="KW-1185">Reference proteome</keyword>
<name>A0ABS0HNP9_9HYPH</name>
<dbReference type="EMBL" id="JADQDN010000001">
    <property type="protein sequence ID" value="MBF9194870.1"/>
    <property type="molecule type" value="Genomic_DNA"/>
</dbReference>
<comment type="caution">
    <text evidence="1">The sequence shown here is derived from an EMBL/GenBank/DDBJ whole genome shotgun (WGS) entry which is preliminary data.</text>
</comment>
<reference evidence="1 2" key="1">
    <citation type="submission" date="2020-11" db="EMBL/GenBank/DDBJ databases">
        <authorList>
            <person name="Kim M.K."/>
        </authorList>
    </citation>
    <scope>NUCLEOTIDE SEQUENCE [LARGE SCALE GENOMIC DNA]</scope>
    <source>
        <strain evidence="1 2">BT290</strain>
    </source>
</reference>
<sequence>MEGAESIRSWPTEEERFVQSGVVDAATADRIRSEPATNFPQLGAHFKQVLTARLKDEFIGLTAPVFAGNQPATAVVRVKTFDIPSIARRAFVDNTAKFQADIEIRDKATGRVILRYDGRLQTKPLIGGVATGIALAFEGPDLGYSMITDYLSAYRNWLLRN</sequence>
<dbReference type="Proteomes" id="UP000611708">
    <property type="component" value="Unassembled WGS sequence"/>
</dbReference>
<gene>
    <name evidence="1" type="ORF">I2H36_02385</name>
</gene>